<evidence type="ECO:0000313" key="2">
    <source>
        <dbReference type="EMBL" id="MCH5600798.1"/>
    </source>
</evidence>
<evidence type="ECO:0008006" key="4">
    <source>
        <dbReference type="Google" id="ProtNLM"/>
    </source>
</evidence>
<evidence type="ECO:0000313" key="3">
    <source>
        <dbReference type="Proteomes" id="UP001202248"/>
    </source>
</evidence>
<reference evidence="2 3" key="1">
    <citation type="submission" date="2022-02" db="EMBL/GenBank/DDBJ databases">
        <authorList>
            <person name="Min J."/>
        </authorList>
    </citation>
    <scope>NUCLEOTIDE SEQUENCE [LARGE SCALE GENOMIC DNA]</scope>
    <source>
        <strain evidence="2 3">GR10-1</strain>
    </source>
</reference>
<dbReference type="Gene3D" id="1.25.40.10">
    <property type="entry name" value="Tetratricopeptide repeat domain"/>
    <property type="match status" value="1"/>
</dbReference>
<keyword evidence="1" id="KW-0472">Membrane</keyword>
<evidence type="ECO:0000256" key="1">
    <source>
        <dbReference type="SAM" id="Phobius"/>
    </source>
</evidence>
<sequence>MRLYSKKAFLFHYIKDTAASRRYVQKTKELIKQTNNSLEIAFCYEIFGIIEPKGSKEAEKYYLKAYQLFSKFGETENLIDVCFNLVDHYNKLKNWSNVIKYAQLSMDAIKESGIKYGRAKYLYSYTLQAYTELGNIEKGKETIAHLDSIRKSSGYFKYSLFEYMYLKSVGNFYSSINQYEKATQLYIEAFKIVDSLRKQKEIQLSNNMLTQNKLNIQSEKLKRFEVENKLKKMQIKVGLIVIAGVLVFLIFFSIYQRKVSKKTGALNLVLENKNKELETLATELKNALNAKTEFLNVMTHELYIRP</sequence>
<accession>A0ABS9SQX6</accession>
<dbReference type="Proteomes" id="UP001202248">
    <property type="component" value="Unassembled WGS sequence"/>
</dbReference>
<keyword evidence="3" id="KW-1185">Reference proteome</keyword>
<gene>
    <name evidence="2" type="ORF">MKP09_24225</name>
</gene>
<keyword evidence="1" id="KW-0812">Transmembrane</keyword>
<dbReference type="SUPFAM" id="SSF48452">
    <property type="entry name" value="TPR-like"/>
    <property type="match status" value="1"/>
</dbReference>
<keyword evidence="1" id="KW-1133">Transmembrane helix</keyword>
<proteinExistence type="predicted"/>
<organism evidence="2 3">
    <name type="scientific">Niabella ginsengisoli</name>
    <dbReference type="NCBI Taxonomy" id="522298"/>
    <lineage>
        <taxon>Bacteria</taxon>
        <taxon>Pseudomonadati</taxon>
        <taxon>Bacteroidota</taxon>
        <taxon>Chitinophagia</taxon>
        <taxon>Chitinophagales</taxon>
        <taxon>Chitinophagaceae</taxon>
        <taxon>Niabella</taxon>
    </lineage>
</organism>
<dbReference type="InterPro" id="IPR011990">
    <property type="entry name" value="TPR-like_helical_dom_sf"/>
</dbReference>
<comment type="caution">
    <text evidence="2">The sequence shown here is derived from an EMBL/GenBank/DDBJ whole genome shotgun (WGS) entry which is preliminary data.</text>
</comment>
<dbReference type="EMBL" id="JAKWBL010000004">
    <property type="protein sequence ID" value="MCH5600798.1"/>
    <property type="molecule type" value="Genomic_DNA"/>
</dbReference>
<protein>
    <recommendedName>
        <fullName evidence="4">Tetratricopeptide repeat protein</fullName>
    </recommendedName>
</protein>
<dbReference type="RefSeq" id="WP_240833211.1">
    <property type="nucleotide sequence ID" value="NZ_JAKWBL010000004.1"/>
</dbReference>
<name>A0ABS9SQX6_9BACT</name>
<feature type="transmembrane region" description="Helical" evidence="1">
    <location>
        <begin position="237"/>
        <end position="255"/>
    </location>
</feature>